<evidence type="ECO:0000313" key="3">
    <source>
        <dbReference type="Proteomes" id="UP000319769"/>
    </source>
</evidence>
<sequence length="171" mass="20080">MSRFIEPGSEFGQLFRTFEHTAFRLETRDEYKSSNETEALRQFVAGEPVDMGWFQNWLSMIREATAEGKRFARVRVVTVPLTDYSRFGVFCSGFTNEAGEDIRYLDRAHADELPDYDYWLFDSRLLVRMRFADDETFLGGEVIDDPAEIVRHNYWRDVARHRAVGREDFAP</sequence>
<organism evidence="2 3">
    <name type="scientific">Amycolatopsis acidicola</name>
    <dbReference type="NCBI Taxonomy" id="2596893"/>
    <lineage>
        <taxon>Bacteria</taxon>
        <taxon>Bacillati</taxon>
        <taxon>Actinomycetota</taxon>
        <taxon>Actinomycetes</taxon>
        <taxon>Pseudonocardiales</taxon>
        <taxon>Pseudonocardiaceae</taxon>
        <taxon>Amycolatopsis</taxon>
    </lineage>
</organism>
<dbReference type="Pfam" id="PF21806">
    <property type="entry name" value="DUF6879"/>
    <property type="match status" value="1"/>
</dbReference>
<dbReference type="AlphaFoldDB" id="A0A5N0V3B7"/>
<comment type="caution">
    <text evidence="2">The sequence shown here is derived from an EMBL/GenBank/DDBJ whole genome shotgun (WGS) entry which is preliminary data.</text>
</comment>
<feature type="domain" description="DUF6879" evidence="1">
    <location>
        <begin position="10"/>
        <end position="170"/>
    </location>
</feature>
<gene>
    <name evidence="2" type="ORF">FPZ12_020150</name>
</gene>
<name>A0A5N0V3B7_9PSEU</name>
<proteinExistence type="predicted"/>
<evidence type="ECO:0000313" key="2">
    <source>
        <dbReference type="EMBL" id="KAA9159422.1"/>
    </source>
</evidence>
<dbReference type="EMBL" id="VMNW02000029">
    <property type="protein sequence ID" value="KAA9159422.1"/>
    <property type="molecule type" value="Genomic_DNA"/>
</dbReference>
<dbReference type="InterPro" id="IPR049244">
    <property type="entry name" value="DUF6879"/>
</dbReference>
<reference evidence="2" key="1">
    <citation type="submission" date="2019-09" db="EMBL/GenBank/DDBJ databases">
        <authorList>
            <person name="Teo W.F.A."/>
            <person name="Duangmal K."/>
        </authorList>
    </citation>
    <scope>NUCLEOTIDE SEQUENCE [LARGE SCALE GENOMIC DNA]</scope>
    <source>
        <strain evidence="2">K81G1</strain>
    </source>
</reference>
<protein>
    <recommendedName>
        <fullName evidence="1">DUF6879 domain-containing protein</fullName>
    </recommendedName>
</protein>
<accession>A0A5N0V3B7</accession>
<dbReference type="Proteomes" id="UP000319769">
    <property type="component" value="Unassembled WGS sequence"/>
</dbReference>
<evidence type="ECO:0000259" key="1">
    <source>
        <dbReference type="Pfam" id="PF21806"/>
    </source>
</evidence>
<keyword evidence="3" id="KW-1185">Reference proteome</keyword>
<dbReference type="OrthoDB" id="3821358at2"/>